<protein>
    <submittedName>
        <fullName evidence="1">Uncharacterized protein</fullName>
    </submittedName>
</protein>
<evidence type="ECO:0000313" key="1">
    <source>
        <dbReference type="EMBL" id="MBG8555016.1"/>
    </source>
</evidence>
<organism evidence="1 2">
    <name type="scientific">Hymenobacter guriensis</name>
    <dbReference type="NCBI Taxonomy" id="2793065"/>
    <lineage>
        <taxon>Bacteria</taxon>
        <taxon>Pseudomonadati</taxon>
        <taxon>Bacteroidota</taxon>
        <taxon>Cytophagia</taxon>
        <taxon>Cytophagales</taxon>
        <taxon>Hymenobacteraceae</taxon>
        <taxon>Hymenobacter</taxon>
    </lineage>
</organism>
<dbReference type="RefSeq" id="WP_196956037.1">
    <property type="nucleotide sequence ID" value="NZ_JADWYK010000010.1"/>
</dbReference>
<sequence>MDSNQPVQQPLPFRFRGFTFEPLRQLTAWEESQAFRIMNSQVRMHNPVLHDAAAGWDYEKFYHAARKAGAGAIDLFRVKTRPGRAFLPGTNHLFYIDES</sequence>
<evidence type="ECO:0000313" key="2">
    <source>
        <dbReference type="Proteomes" id="UP000601099"/>
    </source>
</evidence>
<accession>A0ABS0L4H0</accession>
<name>A0ABS0L4H0_9BACT</name>
<reference evidence="1 2" key="1">
    <citation type="submission" date="2020-11" db="EMBL/GenBank/DDBJ databases">
        <title>Hymenobacter sp.</title>
        <authorList>
            <person name="Kim M.K."/>
        </authorList>
    </citation>
    <scope>NUCLEOTIDE SEQUENCE [LARGE SCALE GENOMIC DNA]</scope>
    <source>
        <strain evidence="1 2">BT594</strain>
    </source>
</reference>
<comment type="caution">
    <text evidence="1">The sequence shown here is derived from an EMBL/GenBank/DDBJ whole genome shotgun (WGS) entry which is preliminary data.</text>
</comment>
<keyword evidence="2" id="KW-1185">Reference proteome</keyword>
<dbReference type="Proteomes" id="UP000601099">
    <property type="component" value="Unassembled WGS sequence"/>
</dbReference>
<dbReference type="EMBL" id="JADWYK010000010">
    <property type="protein sequence ID" value="MBG8555016.1"/>
    <property type="molecule type" value="Genomic_DNA"/>
</dbReference>
<gene>
    <name evidence="1" type="ORF">I5L79_15790</name>
</gene>
<proteinExistence type="predicted"/>